<dbReference type="Pfam" id="PF19270">
    <property type="entry name" value="FBO_C"/>
    <property type="match status" value="1"/>
</dbReference>
<dbReference type="InterPro" id="IPR036047">
    <property type="entry name" value="F-box-like_dom_sf"/>
</dbReference>
<reference evidence="4" key="1">
    <citation type="submission" date="2021-01" db="EMBL/GenBank/DDBJ databases">
        <authorList>
            <person name="Corre E."/>
            <person name="Pelletier E."/>
            <person name="Niang G."/>
            <person name="Scheremetjew M."/>
            <person name="Finn R."/>
            <person name="Kale V."/>
            <person name="Holt S."/>
            <person name="Cochrane G."/>
            <person name="Meng A."/>
            <person name="Brown T."/>
            <person name="Cohen L."/>
        </authorList>
    </citation>
    <scope>NUCLEOTIDE SEQUENCE</scope>
    <source>
        <strain evidence="4">Grunow 1884</strain>
    </source>
</reference>
<feature type="compositionally biased region" description="Low complexity" evidence="2">
    <location>
        <begin position="1"/>
        <end position="19"/>
    </location>
</feature>
<gene>
    <name evidence="4" type="ORF">OSIN01602_LOCUS15793</name>
</gene>
<dbReference type="InterPro" id="IPR001810">
    <property type="entry name" value="F-box_dom"/>
</dbReference>
<evidence type="ECO:0000256" key="1">
    <source>
        <dbReference type="ARBA" id="ARBA00022786"/>
    </source>
</evidence>
<proteinExistence type="predicted"/>
<dbReference type="PANTHER" id="PTHR12874:SF9">
    <property type="entry name" value="F-BOX ONLY PROTEIN 48"/>
    <property type="match status" value="1"/>
</dbReference>
<dbReference type="GO" id="GO:0031146">
    <property type="term" value="P:SCF-dependent proteasomal ubiquitin-dependent protein catabolic process"/>
    <property type="evidence" value="ECO:0007669"/>
    <property type="project" value="TreeGrafter"/>
</dbReference>
<dbReference type="GO" id="GO:0005737">
    <property type="term" value="C:cytoplasm"/>
    <property type="evidence" value="ECO:0007669"/>
    <property type="project" value="TreeGrafter"/>
</dbReference>
<dbReference type="Gene3D" id="1.20.1280.50">
    <property type="match status" value="1"/>
</dbReference>
<feature type="region of interest" description="Disordered" evidence="2">
    <location>
        <begin position="89"/>
        <end position="139"/>
    </location>
</feature>
<accession>A0A7S1ZWM5</accession>
<dbReference type="SMART" id="SM00256">
    <property type="entry name" value="FBOX"/>
    <property type="match status" value="1"/>
</dbReference>
<dbReference type="Pfam" id="PF12937">
    <property type="entry name" value="F-box-like"/>
    <property type="match status" value="1"/>
</dbReference>
<dbReference type="GO" id="GO:0019005">
    <property type="term" value="C:SCF ubiquitin ligase complex"/>
    <property type="evidence" value="ECO:0007669"/>
    <property type="project" value="TreeGrafter"/>
</dbReference>
<keyword evidence="1" id="KW-0833">Ubl conjugation pathway</keyword>
<dbReference type="AlphaFoldDB" id="A0A7S1ZWM5"/>
<dbReference type="InterPro" id="IPR045464">
    <property type="entry name" value="Hrt3/FBXO9_C"/>
</dbReference>
<feature type="region of interest" description="Disordered" evidence="2">
    <location>
        <begin position="1"/>
        <end position="29"/>
    </location>
</feature>
<sequence length="395" mass="44466">MGCTSSSPAAAASAAASAAEETDDEEDYGRGGFFYRTLLRRFQGDFDNYVQVRRDHAGGLTPREGGGHEHIHCSLVPVDASLVRGRLGDEDGRVAVEGEGANGEEEEEEDHDDDDDDEDEDSSSSISGDEIEGAAAPASDEVDHLLASERGGLPCLLPDDVLDRVFSHLDVHSYAAAALVSPHWRSFTRTEHVYRTVCRRAYLNQSKRKALHPHRFGGSYRTMLERRPRVRTGGGLYALKYAKVKKIQRDMWTEIPVGAILESVYYRYMYFHESGRVLYNLTASPPTEVLPRFARILAGTEEERDRGSGCVWGRYEVRKRDVTVWASHPWHDVRMELRIMDDDEAKSNHCGKNCGMAFVRHASSASGDFDEWTSRDLVEYEVPSEPFRYLPDRRL</sequence>
<feature type="compositionally biased region" description="Acidic residues" evidence="2">
    <location>
        <begin position="102"/>
        <end position="122"/>
    </location>
</feature>
<dbReference type="PANTHER" id="PTHR12874">
    <property type="entry name" value="F-BOX ONLY PROTEIN 48-RELATED"/>
    <property type="match status" value="1"/>
</dbReference>
<protein>
    <recommendedName>
        <fullName evidence="3">F-box domain-containing protein</fullName>
    </recommendedName>
</protein>
<name>A0A7S1ZWM5_TRICV</name>
<dbReference type="EMBL" id="HBGO01027449">
    <property type="protein sequence ID" value="CAD9351046.1"/>
    <property type="molecule type" value="Transcribed_RNA"/>
</dbReference>
<evidence type="ECO:0000313" key="4">
    <source>
        <dbReference type="EMBL" id="CAD9351046.1"/>
    </source>
</evidence>
<feature type="domain" description="F-box" evidence="3">
    <location>
        <begin position="157"/>
        <end position="197"/>
    </location>
</feature>
<evidence type="ECO:0000256" key="2">
    <source>
        <dbReference type="SAM" id="MobiDB-lite"/>
    </source>
</evidence>
<evidence type="ECO:0000259" key="3">
    <source>
        <dbReference type="PROSITE" id="PS50181"/>
    </source>
</evidence>
<organism evidence="4">
    <name type="scientific">Trieres chinensis</name>
    <name type="common">Marine centric diatom</name>
    <name type="synonym">Odontella sinensis</name>
    <dbReference type="NCBI Taxonomy" id="1514140"/>
    <lineage>
        <taxon>Eukaryota</taxon>
        <taxon>Sar</taxon>
        <taxon>Stramenopiles</taxon>
        <taxon>Ochrophyta</taxon>
        <taxon>Bacillariophyta</taxon>
        <taxon>Mediophyceae</taxon>
        <taxon>Biddulphiophycidae</taxon>
        <taxon>Eupodiscales</taxon>
        <taxon>Parodontellaceae</taxon>
        <taxon>Trieres</taxon>
    </lineage>
</organism>
<dbReference type="PROSITE" id="PS50181">
    <property type="entry name" value="FBOX"/>
    <property type="match status" value="1"/>
</dbReference>
<dbReference type="SUPFAM" id="SSF81383">
    <property type="entry name" value="F-box domain"/>
    <property type="match status" value="1"/>
</dbReference>